<keyword evidence="3" id="KW-1185">Reference proteome</keyword>
<organism evidence="2 3">
    <name type="scientific">Dictyobacter formicarum</name>
    <dbReference type="NCBI Taxonomy" id="2778368"/>
    <lineage>
        <taxon>Bacteria</taxon>
        <taxon>Bacillati</taxon>
        <taxon>Chloroflexota</taxon>
        <taxon>Ktedonobacteria</taxon>
        <taxon>Ktedonobacterales</taxon>
        <taxon>Dictyobacteraceae</taxon>
        <taxon>Dictyobacter</taxon>
    </lineage>
</organism>
<sequence length="312" mass="34199">MAKTYTQDATTPSQDDALKKRKKLAKKEAKLMLKVEQAKKDVQKGEQKIHKAQDNLKTRTDRLHDLEDALSQLQTSISARSGKAGKTGKTSKANQVSKISKGGKPEKATQPTAADVIQAIDIGDSYQDNEAVEAFHLSSLEPAEGSSELTDTAATVNNQPGSNQSNGYLSEAHHTPAVSEEKHDSKPEQLESTTSPAVEDVTIQSGEGKMPIETTDEHAWPPPLIREEVAEAIEEEAKNKPSTVESHTQPSASISHEDLNTNKPTDLSDTSPRHQASHRRHTHTSASHQSDEKNQEPLQEKTEDTHHEENNH</sequence>
<feature type="region of interest" description="Disordered" evidence="1">
    <location>
        <begin position="74"/>
        <end position="112"/>
    </location>
</feature>
<evidence type="ECO:0000313" key="3">
    <source>
        <dbReference type="Proteomes" id="UP000635565"/>
    </source>
</evidence>
<accession>A0ABQ3VTN9</accession>
<feature type="compositionally biased region" description="Polar residues" evidence="1">
    <location>
        <begin position="1"/>
        <end position="14"/>
    </location>
</feature>
<feature type="compositionally biased region" description="Polar residues" evidence="1">
    <location>
        <begin position="147"/>
        <end position="168"/>
    </location>
</feature>
<feature type="compositionally biased region" description="Polar residues" evidence="1">
    <location>
        <begin position="240"/>
        <end position="254"/>
    </location>
</feature>
<comment type="caution">
    <text evidence="2">The sequence shown here is derived from an EMBL/GenBank/DDBJ whole genome shotgun (WGS) entry which is preliminary data.</text>
</comment>
<feature type="region of interest" description="Disordered" evidence="1">
    <location>
        <begin position="133"/>
        <end position="312"/>
    </location>
</feature>
<reference evidence="2 3" key="1">
    <citation type="journal article" date="2021" name="Int. J. Syst. Evol. Microbiol.">
        <title>Reticulibacter mediterranei gen. nov., sp. nov., within the new family Reticulibacteraceae fam. nov., and Ktedonospora formicarum gen. nov., sp. nov., Ktedonobacter robiniae sp. nov., Dictyobacter formicarum sp. nov. and Dictyobacter arantiisoli sp. nov., belonging to the class Ktedonobacteria.</title>
        <authorList>
            <person name="Yabe S."/>
            <person name="Zheng Y."/>
            <person name="Wang C.M."/>
            <person name="Sakai Y."/>
            <person name="Abe K."/>
            <person name="Yokota A."/>
            <person name="Donadio S."/>
            <person name="Cavaletti L."/>
            <person name="Monciardini P."/>
        </authorList>
    </citation>
    <scope>NUCLEOTIDE SEQUENCE [LARGE SCALE GENOMIC DNA]</scope>
    <source>
        <strain evidence="2 3">SOSP1-9</strain>
    </source>
</reference>
<dbReference type="Proteomes" id="UP000635565">
    <property type="component" value="Unassembled WGS sequence"/>
</dbReference>
<feature type="compositionally biased region" description="Basic and acidic residues" evidence="1">
    <location>
        <begin position="215"/>
        <end position="239"/>
    </location>
</feature>
<evidence type="ECO:0000256" key="1">
    <source>
        <dbReference type="SAM" id="MobiDB-lite"/>
    </source>
</evidence>
<proteinExistence type="predicted"/>
<feature type="compositionally biased region" description="Low complexity" evidence="1">
    <location>
        <begin position="78"/>
        <end position="93"/>
    </location>
</feature>
<gene>
    <name evidence="2" type="ORF">KSZ_67490</name>
</gene>
<protein>
    <submittedName>
        <fullName evidence="2">Uncharacterized protein</fullName>
    </submittedName>
</protein>
<feature type="region of interest" description="Disordered" evidence="1">
    <location>
        <begin position="38"/>
        <end position="58"/>
    </location>
</feature>
<feature type="region of interest" description="Disordered" evidence="1">
    <location>
        <begin position="1"/>
        <end position="23"/>
    </location>
</feature>
<feature type="compositionally biased region" description="Basic and acidic residues" evidence="1">
    <location>
        <begin position="171"/>
        <end position="189"/>
    </location>
</feature>
<feature type="compositionally biased region" description="Basic and acidic residues" evidence="1">
    <location>
        <begin position="289"/>
        <end position="312"/>
    </location>
</feature>
<name>A0ABQ3VTN9_9CHLR</name>
<dbReference type="RefSeq" id="WP_201366293.1">
    <property type="nucleotide sequence ID" value="NZ_BNJJ01000027.1"/>
</dbReference>
<feature type="compositionally biased region" description="Polar residues" evidence="1">
    <location>
        <begin position="261"/>
        <end position="274"/>
    </location>
</feature>
<dbReference type="EMBL" id="BNJJ01000027">
    <property type="protein sequence ID" value="GHO88743.1"/>
    <property type="molecule type" value="Genomic_DNA"/>
</dbReference>
<evidence type="ECO:0000313" key="2">
    <source>
        <dbReference type="EMBL" id="GHO88743.1"/>
    </source>
</evidence>